<accession>A0A328Q0W3</accession>
<reference evidence="3 4" key="1">
    <citation type="submission" date="2017-05" db="EMBL/GenBank/DDBJ databases">
        <title>Host range expansion of the Methanosphaera genus to humans and monogastric animals involves recent and extensive reduction in genome content.</title>
        <authorList>
            <person name="Hoedt E.C."/>
            <person name="Volmer J.G."/>
            <person name="Parks D.H."/>
            <person name="Rosewarne C.P."/>
            <person name="Denman S.E."/>
            <person name="Mcsweeney C.S."/>
            <person name="O Cuiv P."/>
            <person name="Hugenholtz P."/>
            <person name="Tyson G.W."/>
            <person name="Morrison M."/>
        </authorList>
    </citation>
    <scope>NUCLEOTIDE SEQUENCE [LARGE SCALE GENOMIC DNA]</scope>
    <source>
        <strain evidence="3 4">PA5</strain>
    </source>
</reference>
<gene>
    <name evidence="3" type="ORF">CA615_00185</name>
</gene>
<dbReference type="PANTHER" id="PTHR46401">
    <property type="entry name" value="GLYCOSYLTRANSFERASE WBBK-RELATED"/>
    <property type="match status" value="1"/>
</dbReference>
<evidence type="ECO:0000313" key="4">
    <source>
        <dbReference type="Proteomes" id="UP000248557"/>
    </source>
</evidence>
<proteinExistence type="predicted"/>
<keyword evidence="1" id="KW-0808">Transferase</keyword>
<dbReference type="EMBL" id="NGJK01000004">
    <property type="protein sequence ID" value="RAP03842.1"/>
    <property type="molecule type" value="Genomic_DNA"/>
</dbReference>
<protein>
    <recommendedName>
        <fullName evidence="2">Glycosyl transferase family 1 domain-containing protein</fullName>
    </recommendedName>
</protein>
<dbReference type="CDD" id="cd03801">
    <property type="entry name" value="GT4_PimA-like"/>
    <property type="match status" value="1"/>
</dbReference>
<comment type="caution">
    <text evidence="3">The sequence shown here is derived from an EMBL/GenBank/DDBJ whole genome shotgun (WGS) entry which is preliminary data.</text>
</comment>
<dbReference type="RefSeq" id="WP_112149229.1">
    <property type="nucleotide sequence ID" value="NZ_CATZNA010000008.1"/>
</dbReference>
<dbReference type="InterPro" id="IPR001296">
    <property type="entry name" value="Glyco_trans_1"/>
</dbReference>
<organism evidence="3 4">
    <name type="scientific">Methanosphaera stadtmanae</name>
    <dbReference type="NCBI Taxonomy" id="2317"/>
    <lineage>
        <taxon>Archaea</taxon>
        <taxon>Methanobacteriati</taxon>
        <taxon>Methanobacteriota</taxon>
        <taxon>Methanomada group</taxon>
        <taxon>Methanobacteria</taxon>
        <taxon>Methanobacteriales</taxon>
        <taxon>Methanobacteriaceae</taxon>
        <taxon>Methanosphaera</taxon>
    </lineage>
</organism>
<evidence type="ECO:0000313" key="3">
    <source>
        <dbReference type="EMBL" id="RAP03842.1"/>
    </source>
</evidence>
<evidence type="ECO:0000259" key="2">
    <source>
        <dbReference type="Pfam" id="PF00534"/>
    </source>
</evidence>
<name>A0A328Q0W3_9EURY</name>
<evidence type="ECO:0000256" key="1">
    <source>
        <dbReference type="ARBA" id="ARBA00022679"/>
    </source>
</evidence>
<dbReference type="PANTHER" id="PTHR46401:SF2">
    <property type="entry name" value="GLYCOSYLTRANSFERASE WBBK-RELATED"/>
    <property type="match status" value="1"/>
</dbReference>
<dbReference type="SUPFAM" id="SSF53756">
    <property type="entry name" value="UDP-Glycosyltransferase/glycogen phosphorylase"/>
    <property type="match status" value="1"/>
</dbReference>
<dbReference type="Pfam" id="PF00534">
    <property type="entry name" value="Glycos_transf_1"/>
    <property type="match status" value="1"/>
</dbReference>
<feature type="domain" description="Glycosyl transferase family 1" evidence="2">
    <location>
        <begin position="180"/>
        <end position="339"/>
    </location>
</feature>
<dbReference type="GO" id="GO:0016757">
    <property type="term" value="F:glycosyltransferase activity"/>
    <property type="evidence" value="ECO:0007669"/>
    <property type="project" value="InterPro"/>
</dbReference>
<sequence>MKKYNCIFPGLYNYILTKDVGMIPYILAKYYNCTITTYNNDNYTYIDTILKNNNLKINYLNNTKNEKKDVMEYIKKNAKNIDIIQFYHLRYNVLPWYVLIYKLYNPHGKIYLKLDANNDYIDFLVKRKGILPMIRRFLVKILFKFINVISIETRRNYNTLKTSNIISPKKLLYLPNGIMKNNTNINNKEKIILYVGYIEKKNKSIDMLLQVITTINLEEWRLVLIGRVMDDMKEFINNLFENKPELKDKIILKGYISDKNLLSQEYAKSSIYCCTSKKESFGISTLEAAYHGNYIISTNVGGSPDIINKTSYGKIINHDTNDLKETLEYTINNWNKLKRNPSEIQKIVYDNFNWNDLCDKLVKKF</sequence>
<dbReference type="AlphaFoldDB" id="A0A328Q0W3"/>
<dbReference type="Gene3D" id="3.40.50.2000">
    <property type="entry name" value="Glycogen Phosphorylase B"/>
    <property type="match status" value="2"/>
</dbReference>
<dbReference type="Proteomes" id="UP000248557">
    <property type="component" value="Unassembled WGS sequence"/>
</dbReference>